<feature type="region of interest" description="Disordered" evidence="1">
    <location>
        <begin position="1"/>
        <end position="64"/>
    </location>
</feature>
<feature type="region of interest" description="Disordered" evidence="1">
    <location>
        <begin position="116"/>
        <end position="199"/>
    </location>
</feature>
<sequence length="283" mass="30464">MSTATSALRSFDSTAAPQPLPRRRRIPRTPRPFTLVRPTPSPTENRARAIDAPPASTPVETRAPADVARSIVRSGVLSAPTNTTATEPADIVRPPRRIPLTDAELDLAFATVPRSEPAMRTERTTGTERRTGDESVVRTEPRVHADRRARNELVKRGESVPGREAATHPESVAGRESRTRVGLRPSADRGPRPRAPRTEVSLYTRGSVPSARPARGLHPLHRVEQAKVGFATLAVTALVTALLVVAFLLLAHVRSGSFVDQIDSSVPGVSQQSGLPAMPGTVR</sequence>
<organism evidence="3 4">
    <name type="scientific">Nocardia lasii</name>
    <dbReference type="NCBI Taxonomy" id="1616107"/>
    <lineage>
        <taxon>Bacteria</taxon>
        <taxon>Bacillati</taxon>
        <taxon>Actinomycetota</taxon>
        <taxon>Actinomycetes</taxon>
        <taxon>Mycobacteriales</taxon>
        <taxon>Nocardiaceae</taxon>
        <taxon>Nocardia</taxon>
    </lineage>
</organism>
<keyword evidence="4" id="KW-1185">Reference proteome</keyword>
<keyword evidence="2" id="KW-0472">Membrane</keyword>
<evidence type="ECO:0000256" key="1">
    <source>
        <dbReference type="SAM" id="MobiDB-lite"/>
    </source>
</evidence>
<reference evidence="4" key="1">
    <citation type="journal article" date="2019" name="Int. J. Syst. Evol. Microbiol.">
        <title>The Global Catalogue of Microorganisms (GCM) 10K type strain sequencing project: providing services to taxonomists for standard genome sequencing and annotation.</title>
        <authorList>
            <consortium name="The Broad Institute Genomics Platform"/>
            <consortium name="The Broad Institute Genome Sequencing Center for Infectious Disease"/>
            <person name="Wu L."/>
            <person name="Ma J."/>
        </authorList>
    </citation>
    <scope>NUCLEOTIDE SEQUENCE [LARGE SCALE GENOMIC DNA]</scope>
    <source>
        <strain evidence="4">CCUG 36956</strain>
    </source>
</reference>
<proteinExistence type="predicted"/>
<feature type="transmembrane region" description="Helical" evidence="2">
    <location>
        <begin position="228"/>
        <end position="251"/>
    </location>
</feature>
<accession>A0ABW1JWP3</accession>
<name>A0ABW1JWP3_9NOCA</name>
<keyword evidence="2" id="KW-1133">Transmembrane helix</keyword>
<feature type="compositionally biased region" description="Basic and acidic residues" evidence="1">
    <location>
        <begin position="117"/>
        <end position="158"/>
    </location>
</feature>
<evidence type="ECO:0000256" key="2">
    <source>
        <dbReference type="SAM" id="Phobius"/>
    </source>
</evidence>
<feature type="compositionally biased region" description="Polar residues" evidence="1">
    <location>
        <begin position="1"/>
        <end position="16"/>
    </location>
</feature>
<keyword evidence="2" id="KW-0812">Transmembrane</keyword>
<dbReference type="RefSeq" id="WP_378606591.1">
    <property type="nucleotide sequence ID" value="NZ_JBHSQN010000011.1"/>
</dbReference>
<protein>
    <submittedName>
        <fullName evidence="3">Uncharacterized protein</fullName>
    </submittedName>
</protein>
<dbReference type="EMBL" id="JBHSQN010000011">
    <property type="protein sequence ID" value="MFC6012638.1"/>
    <property type="molecule type" value="Genomic_DNA"/>
</dbReference>
<evidence type="ECO:0000313" key="3">
    <source>
        <dbReference type="EMBL" id="MFC6012638.1"/>
    </source>
</evidence>
<gene>
    <name evidence="3" type="ORF">ACFP3H_16390</name>
</gene>
<dbReference type="Proteomes" id="UP001596223">
    <property type="component" value="Unassembled WGS sequence"/>
</dbReference>
<evidence type="ECO:0000313" key="4">
    <source>
        <dbReference type="Proteomes" id="UP001596223"/>
    </source>
</evidence>
<comment type="caution">
    <text evidence="3">The sequence shown here is derived from an EMBL/GenBank/DDBJ whole genome shotgun (WGS) entry which is preliminary data.</text>
</comment>